<evidence type="ECO:0000256" key="1">
    <source>
        <dbReference type="ARBA" id="ARBA00009080"/>
    </source>
</evidence>
<evidence type="ECO:0000259" key="3">
    <source>
        <dbReference type="Pfam" id="PF03446"/>
    </source>
</evidence>
<dbReference type="GO" id="GO:0016491">
    <property type="term" value="F:oxidoreductase activity"/>
    <property type="evidence" value="ECO:0007669"/>
    <property type="project" value="UniProtKB-KW"/>
</dbReference>
<dbReference type="PIRSF" id="PIRSF000103">
    <property type="entry name" value="HIBADH"/>
    <property type="match status" value="1"/>
</dbReference>
<dbReference type="Pfam" id="PF03446">
    <property type="entry name" value="NAD_binding_2"/>
    <property type="match status" value="1"/>
</dbReference>
<dbReference type="PANTHER" id="PTHR43580:SF2">
    <property type="entry name" value="CYTOKINE-LIKE NUCLEAR FACTOR N-PAC"/>
    <property type="match status" value="1"/>
</dbReference>
<dbReference type="GO" id="GO:0050661">
    <property type="term" value="F:NADP binding"/>
    <property type="evidence" value="ECO:0007669"/>
    <property type="project" value="InterPro"/>
</dbReference>
<dbReference type="InterPro" id="IPR013328">
    <property type="entry name" value="6PGD_dom2"/>
</dbReference>
<proteinExistence type="inferred from homology"/>
<dbReference type="Proteomes" id="UP000198215">
    <property type="component" value="Chromosome I"/>
</dbReference>
<feature type="domain" description="6-phosphogluconate dehydrogenase NADP-binding" evidence="3">
    <location>
        <begin position="8"/>
        <end position="160"/>
    </location>
</feature>
<evidence type="ECO:0000313" key="6">
    <source>
        <dbReference type="Proteomes" id="UP000198215"/>
    </source>
</evidence>
<dbReference type="InterPro" id="IPR006115">
    <property type="entry name" value="6PGDH_NADP-bd"/>
</dbReference>
<dbReference type="PANTHER" id="PTHR43580">
    <property type="entry name" value="OXIDOREDUCTASE GLYR1-RELATED"/>
    <property type="match status" value="1"/>
</dbReference>
<sequence>MNDARVPVTVLGLGMMGRALARAFLAAGHPTTVWNRTPGRADELVAAGAVAVDTAAAAIAASPLVVVCVRDYPAAEEILGTARDALAGRVLVNLTSGTSAEAREMAGRVAGRGAGYLDGAIMMTPPGIGTPEAVILYGGAPEDFTANEPALRVLGGGTTFLGADPGLPSVYDVALLGVMWGTLNSFMHAVALVGTEGIAASTFLPLVKDWLLGVSSFLSLYAEQIDSGDYAASDATLETHLSPIGHLIEESRARGVDASIAEYTRTLVEKAVSDGHARDSYARIVEYFGAPAARA</sequence>
<reference evidence="6" key="1">
    <citation type="submission" date="2016-06" db="EMBL/GenBank/DDBJ databases">
        <authorList>
            <person name="Varghese N."/>
            <person name="Submissions Spin"/>
        </authorList>
    </citation>
    <scope>NUCLEOTIDE SEQUENCE [LARGE SCALE GENOMIC DNA]</scope>
    <source>
        <strain evidence="6">DSM 45161</strain>
    </source>
</reference>
<evidence type="ECO:0000256" key="2">
    <source>
        <dbReference type="ARBA" id="ARBA00023002"/>
    </source>
</evidence>
<accession>A0A1C5JPG6</accession>
<dbReference type="InterPro" id="IPR015815">
    <property type="entry name" value="HIBADH-related"/>
</dbReference>
<dbReference type="EMBL" id="LT607753">
    <property type="protein sequence ID" value="SCG72373.1"/>
    <property type="molecule type" value="Genomic_DNA"/>
</dbReference>
<name>A0A1C5JPG6_9ACTN</name>
<organism evidence="5 6">
    <name type="scientific">Micromonospora coxensis</name>
    <dbReference type="NCBI Taxonomy" id="356852"/>
    <lineage>
        <taxon>Bacteria</taxon>
        <taxon>Bacillati</taxon>
        <taxon>Actinomycetota</taxon>
        <taxon>Actinomycetes</taxon>
        <taxon>Micromonosporales</taxon>
        <taxon>Micromonosporaceae</taxon>
        <taxon>Micromonospora</taxon>
    </lineage>
</organism>
<dbReference type="Gene3D" id="1.10.1040.10">
    <property type="entry name" value="N-(1-d-carboxylethyl)-l-norvaline Dehydrogenase, domain 2"/>
    <property type="match status" value="1"/>
</dbReference>
<dbReference type="AlphaFoldDB" id="A0A1C5JPG6"/>
<keyword evidence="2" id="KW-0560">Oxidoreductase</keyword>
<evidence type="ECO:0000313" key="5">
    <source>
        <dbReference type="EMBL" id="SCG72373.1"/>
    </source>
</evidence>
<gene>
    <name evidence="5" type="ORF">GA0070614_4985</name>
</gene>
<protein>
    <submittedName>
        <fullName evidence="5">3-hydroxyisobutyrate dehydrogenase</fullName>
    </submittedName>
</protein>
<dbReference type="InterPro" id="IPR048666">
    <property type="entry name" value="RedAm-like_C"/>
</dbReference>
<dbReference type="InterPro" id="IPR036291">
    <property type="entry name" value="NAD(P)-bd_dom_sf"/>
</dbReference>
<dbReference type="Pfam" id="PF21761">
    <property type="entry name" value="RedAm-like_C"/>
    <property type="match status" value="1"/>
</dbReference>
<dbReference type="RefSeq" id="WP_088978194.1">
    <property type="nucleotide sequence ID" value="NZ_LT607753.1"/>
</dbReference>
<keyword evidence="6" id="KW-1185">Reference proteome</keyword>
<dbReference type="Gene3D" id="3.40.50.720">
    <property type="entry name" value="NAD(P)-binding Rossmann-like Domain"/>
    <property type="match status" value="1"/>
</dbReference>
<dbReference type="SUPFAM" id="SSF51735">
    <property type="entry name" value="NAD(P)-binding Rossmann-fold domains"/>
    <property type="match status" value="1"/>
</dbReference>
<feature type="domain" description="NADPH-dependent reductive aminase-like C-terminal" evidence="4">
    <location>
        <begin position="164"/>
        <end position="288"/>
    </location>
</feature>
<dbReference type="InterPro" id="IPR051265">
    <property type="entry name" value="HIBADH-related_NP60_sf"/>
</dbReference>
<dbReference type="OrthoDB" id="5176214at2"/>
<comment type="similarity">
    <text evidence="1">Belongs to the HIBADH-related family.</text>
</comment>
<evidence type="ECO:0000259" key="4">
    <source>
        <dbReference type="Pfam" id="PF21761"/>
    </source>
</evidence>